<evidence type="ECO:0000256" key="13">
    <source>
        <dbReference type="ARBA" id="ARBA00066895"/>
    </source>
</evidence>
<organism evidence="17 18">
    <name type="scientific">Hassallia byssoidea VB512170</name>
    <dbReference type="NCBI Taxonomy" id="1304833"/>
    <lineage>
        <taxon>Bacteria</taxon>
        <taxon>Bacillati</taxon>
        <taxon>Cyanobacteriota</taxon>
        <taxon>Cyanophyceae</taxon>
        <taxon>Nostocales</taxon>
        <taxon>Tolypothrichaceae</taxon>
        <taxon>Hassallia</taxon>
    </lineage>
</organism>
<keyword evidence="9" id="KW-0170">Cobalt</keyword>
<protein>
    <recommendedName>
        <fullName evidence="14">Demethyl-4-deoxygadusol synthase</fullName>
        <ecNumber evidence="13">4.2.3.154</ecNumber>
    </recommendedName>
</protein>
<dbReference type="InterPro" id="IPR050071">
    <property type="entry name" value="Dehydroquinate_synthase"/>
</dbReference>
<evidence type="ECO:0000256" key="5">
    <source>
        <dbReference type="ARBA" id="ARBA00022741"/>
    </source>
</evidence>
<dbReference type="GO" id="GO:0000166">
    <property type="term" value="F:nucleotide binding"/>
    <property type="evidence" value="ECO:0007669"/>
    <property type="project" value="UniProtKB-KW"/>
</dbReference>
<dbReference type="PANTHER" id="PTHR43622">
    <property type="entry name" value="3-DEHYDROQUINATE SYNTHASE"/>
    <property type="match status" value="1"/>
</dbReference>
<dbReference type="CDD" id="cd08199">
    <property type="entry name" value="EEVS"/>
    <property type="match status" value="1"/>
</dbReference>
<dbReference type="InterPro" id="IPR035872">
    <property type="entry name" value="EEVS-like"/>
</dbReference>
<evidence type="ECO:0000259" key="15">
    <source>
        <dbReference type="Pfam" id="PF01761"/>
    </source>
</evidence>
<evidence type="ECO:0000256" key="7">
    <source>
        <dbReference type="ARBA" id="ARBA00023027"/>
    </source>
</evidence>
<comment type="cofactor">
    <cofactor evidence="3">
        <name>Zn(2+)</name>
        <dbReference type="ChEBI" id="CHEBI:29105"/>
    </cofactor>
</comment>
<comment type="similarity">
    <text evidence="12">Belongs to the sugar phosphate cyclases superfamily. DDGS family.</text>
</comment>
<keyword evidence="6" id="KW-0862">Zinc</keyword>
<proteinExistence type="inferred from homology"/>
<dbReference type="InterPro" id="IPR030960">
    <property type="entry name" value="DHQS/DOIS_N"/>
</dbReference>
<dbReference type="GO" id="GO:0046872">
    <property type="term" value="F:metal ion binding"/>
    <property type="evidence" value="ECO:0007669"/>
    <property type="project" value="UniProtKB-KW"/>
</dbReference>
<dbReference type="Gene3D" id="3.40.50.1970">
    <property type="match status" value="1"/>
</dbReference>
<dbReference type="Gene3D" id="1.20.1090.10">
    <property type="entry name" value="Dehydroquinate synthase-like - alpha domain"/>
    <property type="match status" value="1"/>
</dbReference>
<gene>
    <name evidence="17" type="ORF">PI95_012060</name>
</gene>
<evidence type="ECO:0000256" key="11">
    <source>
        <dbReference type="ARBA" id="ARBA00059468"/>
    </source>
</evidence>
<dbReference type="RefSeq" id="WP_163518829.1">
    <property type="nucleotide sequence ID" value="NZ_JTCM02000021.1"/>
</dbReference>
<dbReference type="EC" id="4.2.3.154" evidence="13"/>
<keyword evidence="5" id="KW-0547">Nucleotide-binding</keyword>
<name>A0A846H994_9CYAN</name>
<feature type="domain" description="3-dehydroquinate synthase C-terminal" evidence="16">
    <location>
        <begin position="195"/>
        <end position="328"/>
    </location>
</feature>
<evidence type="ECO:0000259" key="16">
    <source>
        <dbReference type="Pfam" id="PF24621"/>
    </source>
</evidence>
<dbReference type="Pfam" id="PF24621">
    <property type="entry name" value="DHQS_C"/>
    <property type="match status" value="1"/>
</dbReference>
<dbReference type="EMBL" id="JTCM02000021">
    <property type="protein sequence ID" value="NEU73279.1"/>
    <property type="molecule type" value="Genomic_DNA"/>
</dbReference>
<dbReference type="PANTHER" id="PTHR43622:SF3">
    <property type="entry name" value="2-EPI-5-EPI-VALIOLONE SYNTHASE"/>
    <property type="match status" value="1"/>
</dbReference>
<comment type="catalytic activity">
    <reaction evidence="10">
        <text>D-sedoheptulose 7-phosphate = (R)-demethyl-4-deoxygadusol + phosphate + H2O + H(+)</text>
        <dbReference type="Rhea" id="RHEA:49560"/>
        <dbReference type="ChEBI" id="CHEBI:15377"/>
        <dbReference type="ChEBI" id="CHEBI:15378"/>
        <dbReference type="ChEBI" id="CHEBI:43474"/>
        <dbReference type="ChEBI" id="CHEBI:57483"/>
        <dbReference type="ChEBI" id="CHEBI:132139"/>
        <dbReference type="EC" id="4.2.3.154"/>
    </reaction>
</comment>
<accession>A0A846H994</accession>
<dbReference type="InterPro" id="IPR056179">
    <property type="entry name" value="DHQS_C"/>
</dbReference>
<dbReference type="FunFam" id="3.40.50.1970:FF:000018">
    <property type="entry name" value="Related to 2-epi-5-epi-valiolone synthase"/>
    <property type="match status" value="1"/>
</dbReference>
<evidence type="ECO:0000256" key="9">
    <source>
        <dbReference type="ARBA" id="ARBA00023285"/>
    </source>
</evidence>
<evidence type="ECO:0000256" key="3">
    <source>
        <dbReference type="ARBA" id="ARBA00001947"/>
    </source>
</evidence>
<comment type="caution">
    <text evidence="17">The sequence shown here is derived from an EMBL/GenBank/DDBJ whole genome shotgun (WGS) entry which is preliminary data.</text>
</comment>
<keyword evidence="8" id="KW-0456">Lyase</keyword>
<dbReference type="AlphaFoldDB" id="A0A846H994"/>
<evidence type="ECO:0000256" key="14">
    <source>
        <dbReference type="ARBA" id="ARBA00069994"/>
    </source>
</evidence>
<feature type="domain" description="3-dehydroquinate synthase N-terminal" evidence="15">
    <location>
        <begin position="83"/>
        <end position="193"/>
    </location>
</feature>
<dbReference type="Pfam" id="PF01761">
    <property type="entry name" value="DHQ_synthase"/>
    <property type="match status" value="1"/>
</dbReference>
<sequence length="428" mass="47796">MSIVEPKLTATETEFHVEGYEKIDFSLAFVNGLFEIKNKDLADTYAGFKRCLAVVDHNVNRLYGSQMQEYFKYYNIDLTIFPVKIEENDKTLSTFSSIADAFSAYNLLRKEPVLVVGGGLVLDVVGFTCAAYRRSTNYIRVPTTLIALIDAGVAIKVAVNHGKDKNRLGAYHPPKKVFLDFSFLRTLPIDQVRNGMAELVKIAVVSHAEVFELLYEYGEDLLNTRFGYVDGTPELQEVAQRVNYESIKKMLELETPNLHELMLDRVIAYGHTWSPTLELTPEIPLLHGHAVNIDMALSATIAEKRGYITANDRDRILGLMSRVGLALDDDLLDGDLLWYATKSITLTRDGLQRAAMPKPIGECFFVNDLTREELDAALNDHKQICATYPRGGAGIDAYVNSVESDINSVDQEINSYVMSDQTLVGSGN</sequence>
<dbReference type="GO" id="GO:0017000">
    <property type="term" value="P:antibiotic biosynthetic process"/>
    <property type="evidence" value="ECO:0007669"/>
    <property type="project" value="InterPro"/>
</dbReference>
<dbReference type="Proteomes" id="UP000031549">
    <property type="component" value="Unassembled WGS sequence"/>
</dbReference>
<evidence type="ECO:0000256" key="2">
    <source>
        <dbReference type="ARBA" id="ARBA00001941"/>
    </source>
</evidence>
<comment type="cofactor">
    <cofactor evidence="2">
        <name>Co(2+)</name>
        <dbReference type="ChEBI" id="CHEBI:48828"/>
    </cofactor>
</comment>
<reference evidence="17 18" key="1">
    <citation type="journal article" date="2015" name="Genome Announc.">
        <title>Draft Genome Sequence of Cyanobacterium Hassallia byssoidea Strain VB512170, Isolated from Monuments in India.</title>
        <authorList>
            <person name="Singh D."/>
            <person name="Chandrababunaidu M.M."/>
            <person name="Panda A."/>
            <person name="Sen D."/>
            <person name="Bhattacharyya S."/>
            <person name="Adhikary S.P."/>
            <person name="Tripathy S."/>
        </authorList>
    </citation>
    <scope>NUCLEOTIDE SEQUENCE [LARGE SCALE GENOMIC DNA]</scope>
    <source>
        <strain evidence="17 18">VB512170</strain>
    </source>
</reference>
<keyword evidence="7" id="KW-0520">NAD</keyword>
<evidence type="ECO:0000313" key="18">
    <source>
        <dbReference type="Proteomes" id="UP000031549"/>
    </source>
</evidence>
<evidence type="ECO:0000256" key="12">
    <source>
        <dbReference type="ARBA" id="ARBA00061526"/>
    </source>
</evidence>
<dbReference type="FunFam" id="1.20.1090.10:FF:000015">
    <property type="entry name" value="3-dehydroquinate synthase protein"/>
    <property type="match status" value="1"/>
</dbReference>
<keyword evidence="18" id="KW-1185">Reference proteome</keyword>
<evidence type="ECO:0000256" key="4">
    <source>
        <dbReference type="ARBA" id="ARBA00022723"/>
    </source>
</evidence>
<keyword evidence="4" id="KW-0479">Metal-binding</keyword>
<evidence type="ECO:0000256" key="10">
    <source>
        <dbReference type="ARBA" id="ARBA00052271"/>
    </source>
</evidence>
<dbReference type="SUPFAM" id="SSF56796">
    <property type="entry name" value="Dehydroquinate synthase-like"/>
    <property type="match status" value="1"/>
</dbReference>
<comment type="cofactor">
    <cofactor evidence="1">
        <name>NAD(+)</name>
        <dbReference type="ChEBI" id="CHEBI:57540"/>
    </cofactor>
</comment>
<evidence type="ECO:0000256" key="6">
    <source>
        <dbReference type="ARBA" id="ARBA00022833"/>
    </source>
</evidence>
<comment type="function">
    <text evidence="11">Catalyzes the conversion of sedoheptulose 7-phosphate to demethyl-4-deoxygadusol (DDG). Involved in the synthesis of the mycosporine-like amino acid shinorine, a natural sunscreen compound that protects the cell against UV radiation.</text>
</comment>
<evidence type="ECO:0000256" key="1">
    <source>
        <dbReference type="ARBA" id="ARBA00001911"/>
    </source>
</evidence>
<evidence type="ECO:0000256" key="8">
    <source>
        <dbReference type="ARBA" id="ARBA00023239"/>
    </source>
</evidence>
<evidence type="ECO:0000313" key="17">
    <source>
        <dbReference type="EMBL" id="NEU73279.1"/>
    </source>
</evidence>
<dbReference type="GO" id="GO:0003856">
    <property type="term" value="F:3-dehydroquinate synthase activity"/>
    <property type="evidence" value="ECO:0007669"/>
    <property type="project" value="TreeGrafter"/>
</dbReference>